<keyword evidence="1" id="KW-0808">Transferase</keyword>
<comment type="caution">
    <text evidence="1">The sequence shown here is derived from an EMBL/GenBank/DDBJ whole genome shotgun (WGS) entry which is preliminary data.</text>
</comment>
<sequence>MSCTHSISVTKPLPCTNKTSCVITLSEVPTTQRILVIDVGGTHIKLYAEPNTPAIEFVSGHTMTPEKFIQDVNQYVNPTLFDGVSIGFPSPISGNRILKEPVNLGPGWVDFDLAEAFACPIRLINDAAMQAVGSYQGGSMLFLGLGTGLGSSLIVNQQLQPMEIAHLPYLEHDYEYYASEHYRESVGDDVWRQSVLSIIDIFYQALMPDYVVIGGGNIHHFTELPEHVRRGDNDKAFLGGLRIWGQ</sequence>
<protein>
    <submittedName>
        <fullName evidence="1">Polyphosphate glucokinase</fullName>
        <ecNumber evidence="1">2.7.1.63</ecNumber>
    </submittedName>
</protein>
<gene>
    <name evidence="1" type="ORF">M992_2061</name>
</gene>
<dbReference type="InterPro" id="IPR000600">
    <property type="entry name" value="ROK"/>
</dbReference>
<reference evidence="1 2" key="1">
    <citation type="submission" date="2015-07" db="EMBL/GenBank/DDBJ databases">
        <title>ATOL: Assembling a taxonomically balanced genome-scale reconstruction of the evolutionary history of the Enterobacteriaceae.</title>
        <authorList>
            <person name="Plunkett G.III."/>
            <person name="Neeno-Eckwall E.C."/>
            <person name="Glasner J.D."/>
            <person name="Perna N.T."/>
        </authorList>
    </citation>
    <scope>NUCLEOTIDE SEQUENCE [LARGE SCALE GENOMIC DNA]</scope>
    <source>
        <strain evidence="1 2">ATCC 35017</strain>
    </source>
</reference>
<accession>A0A0N0IAB8</accession>
<dbReference type="EC" id="2.7.1.63" evidence="1"/>
<evidence type="ECO:0000313" key="1">
    <source>
        <dbReference type="EMBL" id="KPD02903.1"/>
    </source>
</evidence>
<keyword evidence="2" id="KW-1185">Reference proteome</keyword>
<keyword evidence="1" id="KW-0418">Kinase</keyword>
<proteinExistence type="predicted"/>
<dbReference type="SUPFAM" id="SSF53067">
    <property type="entry name" value="Actin-like ATPase domain"/>
    <property type="match status" value="1"/>
</dbReference>
<dbReference type="RefSeq" id="WP_053908491.1">
    <property type="nucleotide sequence ID" value="NZ_CAWMUS010000018.1"/>
</dbReference>
<dbReference type="EMBL" id="LGAA01000018">
    <property type="protein sequence ID" value="KPD02903.1"/>
    <property type="molecule type" value="Genomic_DNA"/>
</dbReference>
<dbReference type="AlphaFoldDB" id="A0A0N0IAB8"/>
<dbReference type="Pfam" id="PF00480">
    <property type="entry name" value="ROK"/>
    <property type="match status" value="1"/>
</dbReference>
<dbReference type="Proteomes" id="UP000053226">
    <property type="component" value="Unassembled WGS sequence"/>
</dbReference>
<organism evidence="1 2">
    <name type="scientific">Moellerella wisconsensis ATCC 35017</name>
    <dbReference type="NCBI Taxonomy" id="1354267"/>
    <lineage>
        <taxon>Bacteria</taxon>
        <taxon>Pseudomonadati</taxon>
        <taxon>Pseudomonadota</taxon>
        <taxon>Gammaproteobacteria</taxon>
        <taxon>Enterobacterales</taxon>
        <taxon>Morganellaceae</taxon>
        <taxon>Moellerella</taxon>
    </lineage>
</organism>
<dbReference type="InterPro" id="IPR043129">
    <property type="entry name" value="ATPase_NBD"/>
</dbReference>
<dbReference type="GO" id="GO:0047330">
    <property type="term" value="F:polyphosphate-glucose phosphotransferase activity"/>
    <property type="evidence" value="ECO:0007669"/>
    <property type="project" value="UniProtKB-EC"/>
</dbReference>
<evidence type="ECO:0000313" key="2">
    <source>
        <dbReference type="Proteomes" id="UP000053226"/>
    </source>
</evidence>
<dbReference type="Gene3D" id="3.30.420.40">
    <property type="match status" value="2"/>
</dbReference>
<name>A0A0N0IAB8_9GAMM</name>